<evidence type="ECO:0000313" key="2">
    <source>
        <dbReference type="EMBL" id="RED17232.1"/>
    </source>
</evidence>
<proteinExistence type="predicted"/>
<evidence type="ECO:0008006" key="4">
    <source>
        <dbReference type="Google" id="ProtNLM"/>
    </source>
</evidence>
<evidence type="ECO:0000313" key="3">
    <source>
        <dbReference type="Proteomes" id="UP000256310"/>
    </source>
</evidence>
<dbReference type="EMBL" id="QRDP01000004">
    <property type="protein sequence ID" value="RED17232.1"/>
    <property type="molecule type" value="Genomic_DNA"/>
</dbReference>
<dbReference type="OrthoDB" id="7593388at2"/>
<sequence>MRSTALVLLQVWLMISAPVMAQNVSVDIETAPAERLLAIACSGEEVDESEFAQSRLLQSQIAHHREFAERFTLQNYLSGVRTIARCEAPDPDPFRFSALVERREAMQEAIAYLVQRRSEIGDSAARLLTPYVPQDFTFEGNAVLAAASFSCGGFARDGAFFVDIPCLAADMPGNYEALVRLITHETYHAIQLQFAAQPMAESEEVGSLEEALDHMFATLMLEGSASHVAAMQDIAGDGRYASFSRSLAQRNFRHLEYNSRLFDYMIEALVRNPEHIAERFPGIYGLAFDGAFGELGYYIGQQMAAEIEHSFGAAAIPCLLALPGENYVLGYASALADNDNLDRSVTFDASTLEAALWMAQARAEPADFEACLTLR</sequence>
<dbReference type="Proteomes" id="UP000256310">
    <property type="component" value="Unassembled WGS sequence"/>
</dbReference>
<protein>
    <recommendedName>
        <fullName evidence="4">DUF2268 domain-containing protein</fullName>
    </recommendedName>
</protein>
<keyword evidence="1" id="KW-0732">Signal</keyword>
<keyword evidence="3" id="KW-1185">Reference proteome</keyword>
<dbReference type="InterPro" id="IPR043754">
    <property type="entry name" value="DUF5700"/>
</dbReference>
<accession>A0A3D9FI37</accession>
<dbReference type="Pfam" id="PF18958">
    <property type="entry name" value="DUF5700"/>
    <property type="match status" value="1"/>
</dbReference>
<organism evidence="2 3">
    <name type="scientific">Parasphingopyxis lamellibrachiae</name>
    <dbReference type="NCBI Taxonomy" id="680125"/>
    <lineage>
        <taxon>Bacteria</taxon>
        <taxon>Pseudomonadati</taxon>
        <taxon>Pseudomonadota</taxon>
        <taxon>Alphaproteobacteria</taxon>
        <taxon>Sphingomonadales</taxon>
        <taxon>Sphingomonadaceae</taxon>
        <taxon>Parasphingopyxis</taxon>
    </lineage>
</organism>
<dbReference type="AlphaFoldDB" id="A0A3D9FI37"/>
<name>A0A3D9FI37_9SPHN</name>
<gene>
    <name evidence="2" type="ORF">DFR46_2271</name>
</gene>
<feature type="signal peptide" evidence="1">
    <location>
        <begin position="1"/>
        <end position="21"/>
    </location>
</feature>
<reference evidence="2 3" key="1">
    <citation type="submission" date="2018-07" db="EMBL/GenBank/DDBJ databases">
        <title>Genomic Encyclopedia of Type Strains, Phase IV (KMG-IV): sequencing the most valuable type-strain genomes for metagenomic binning, comparative biology and taxonomic classification.</title>
        <authorList>
            <person name="Goeker M."/>
        </authorList>
    </citation>
    <scope>NUCLEOTIDE SEQUENCE [LARGE SCALE GENOMIC DNA]</scope>
    <source>
        <strain evidence="2 3">DSM 26725</strain>
    </source>
</reference>
<comment type="caution">
    <text evidence="2">The sequence shown here is derived from an EMBL/GenBank/DDBJ whole genome shotgun (WGS) entry which is preliminary data.</text>
</comment>
<evidence type="ECO:0000256" key="1">
    <source>
        <dbReference type="SAM" id="SignalP"/>
    </source>
</evidence>
<dbReference type="RefSeq" id="WP_116236529.1">
    <property type="nucleotide sequence ID" value="NZ_QRDP01000004.1"/>
</dbReference>
<feature type="chain" id="PRO_5017717892" description="DUF2268 domain-containing protein" evidence="1">
    <location>
        <begin position="22"/>
        <end position="375"/>
    </location>
</feature>